<name>A0A1E3P7S7_WICAA</name>
<dbReference type="InterPro" id="IPR011989">
    <property type="entry name" value="ARM-like"/>
</dbReference>
<evidence type="ECO:0000313" key="4">
    <source>
        <dbReference type="EMBL" id="ODQ61418.1"/>
    </source>
</evidence>
<organism evidence="4 5">
    <name type="scientific">Wickerhamomyces anomalus (strain ATCC 58044 / CBS 1984 / NCYC 433 / NRRL Y-366-8)</name>
    <name type="common">Yeast</name>
    <name type="synonym">Hansenula anomala</name>
    <dbReference type="NCBI Taxonomy" id="683960"/>
    <lineage>
        <taxon>Eukaryota</taxon>
        <taxon>Fungi</taxon>
        <taxon>Dikarya</taxon>
        <taxon>Ascomycota</taxon>
        <taxon>Saccharomycotina</taxon>
        <taxon>Saccharomycetes</taxon>
        <taxon>Phaffomycetales</taxon>
        <taxon>Wickerhamomycetaceae</taxon>
        <taxon>Wickerhamomyces</taxon>
    </lineage>
</organism>
<comment type="subcellular location">
    <subcellularLocation>
        <location evidence="1">Cytoplasm</location>
    </subcellularLocation>
</comment>
<evidence type="ECO:0000259" key="3">
    <source>
        <dbReference type="Pfam" id="PF11701"/>
    </source>
</evidence>
<dbReference type="SUPFAM" id="SSF48371">
    <property type="entry name" value="ARM repeat"/>
    <property type="match status" value="2"/>
</dbReference>
<gene>
    <name evidence="4" type="ORF">WICANDRAFT_104494</name>
</gene>
<dbReference type="InterPro" id="IPR016024">
    <property type="entry name" value="ARM-type_fold"/>
</dbReference>
<keyword evidence="2" id="KW-0963">Cytoplasm</keyword>
<accession>A0A1E3P7S7</accession>
<keyword evidence="5" id="KW-1185">Reference proteome</keyword>
<dbReference type="PANTHER" id="PTHR45994:SF1">
    <property type="entry name" value="FI21225P1"/>
    <property type="match status" value="1"/>
</dbReference>
<sequence length="673" mass="76614">MSIQRLQELFEVEDVGTLDTNTIEKELEAGAKTSKDEFRSLALKNPDRAVELSKKCGKPLYLISLATEDEPLQPIFDIFKNIAKISKKEDELYFALDAISLYVTFNKIPFQQVEFFVGACVPCLVKSEVCWAAFSRFYARYSMLDPTGLYEAVEQQIDILNAREDYGPIFKIVGHAFVIKKDQGKKFYDLESVQDSIRNVNEFSSPTTIKEGLSLLSLLCSDEELRKEIAVKFISVLTHGIKSNDIDIQELSTLVIIKTWSFTQVELEKSISIDELYNTITKKFTKTTIEGLAYLSIKPDVRKRIRNDDEVVFDLTKLLDKSQNDSQEDLYGVLVVLANLTTIEEKSEVSELKKHAQKGLESNIEEDPLEIVEFQADLLERNILGLISGHEVSPNSMIQIVRLIFNLSTSKDNRPQILAQGGLKILLKFLNLSTFSEETKIIAYRAVSNLLLTTDPKTIFELRQAQYALFLFLKTEELPLKDQLQALISLTNASSIDNGGLPEDQWDLIDHFLNHENTLIRRSAIELVCNLVQHKDGVAAVYNFAKQSSKKRYDLLVQYTLLKDVKSQCSAVAALSFGVTFPFIAEEVVKDKTLLDNLFTILNEQCKEEDLLERVLFVLYYLVFNSEENTAIMERLATNSQFKKGIETVLRNVKRGTEPFEMALEILKIVKFR</sequence>
<dbReference type="Pfam" id="PF11701">
    <property type="entry name" value="UNC45-central"/>
    <property type="match status" value="1"/>
</dbReference>
<dbReference type="Gene3D" id="1.25.10.10">
    <property type="entry name" value="Leucine-rich Repeat Variant"/>
    <property type="match status" value="1"/>
</dbReference>
<feature type="domain" description="UNC-45/Cro1/She4 central" evidence="3">
    <location>
        <begin position="165"/>
        <end position="259"/>
    </location>
</feature>
<dbReference type="Proteomes" id="UP000094112">
    <property type="component" value="Unassembled WGS sequence"/>
</dbReference>
<dbReference type="OrthoDB" id="5574718at2759"/>
<protein>
    <recommendedName>
        <fullName evidence="3">UNC-45/Cro1/She4 central domain-containing protein</fullName>
    </recommendedName>
</protein>
<evidence type="ECO:0000256" key="1">
    <source>
        <dbReference type="ARBA" id="ARBA00004496"/>
    </source>
</evidence>
<proteinExistence type="predicted"/>
<dbReference type="RefSeq" id="XP_019040625.1">
    <property type="nucleotide sequence ID" value="XM_019180418.1"/>
</dbReference>
<dbReference type="GeneID" id="30197664"/>
<dbReference type="EMBL" id="KV454209">
    <property type="protein sequence ID" value="ODQ61418.1"/>
    <property type="molecule type" value="Genomic_DNA"/>
</dbReference>
<dbReference type="AlphaFoldDB" id="A0A1E3P7S7"/>
<dbReference type="PANTHER" id="PTHR45994">
    <property type="entry name" value="FI21225P1"/>
    <property type="match status" value="1"/>
</dbReference>
<dbReference type="GO" id="GO:0005737">
    <property type="term" value="C:cytoplasm"/>
    <property type="evidence" value="ECO:0007669"/>
    <property type="project" value="UniProtKB-SubCell"/>
</dbReference>
<evidence type="ECO:0000313" key="5">
    <source>
        <dbReference type="Proteomes" id="UP000094112"/>
    </source>
</evidence>
<dbReference type="GO" id="GO:0051879">
    <property type="term" value="F:Hsp90 protein binding"/>
    <property type="evidence" value="ECO:0007669"/>
    <property type="project" value="TreeGrafter"/>
</dbReference>
<dbReference type="InterPro" id="IPR024660">
    <property type="entry name" value="UCS_central_dom"/>
</dbReference>
<evidence type="ECO:0000256" key="2">
    <source>
        <dbReference type="ARBA" id="ARBA00022490"/>
    </source>
</evidence>
<reference evidence="4 5" key="1">
    <citation type="journal article" date="2016" name="Proc. Natl. Acad. Sci. U.S.A.">
        <title>Comparative genomics of biotechnologically important yeasts.</title>
        <authorList>
            <person name="Riley R."/>
            <person name="Haridas S."/>
            <person name="Wolfe K.H."/>
            <person name="Lopes M.R."/>
            <person name="Hittinger C.T."/>
            <person name="Goeker M."/>
            <person name="Salamov A.A."/>
            <person name="Wisecaver J.H."/>
            <person name="Long T.M."/>
            <person name="Calvey C.H."/>
            <person name="Aerts A.L."/>
            <person name="Barry K.W."/>
            <person name="Choi C."/>
            <person name="Clum A."/>
            <person name="Coughlan A.Y."/>
            <person name="Deshpande S."/>
            <person name="Douglass A.P."/>
            <person name="Hanson S.J."/>
            <person name="Klenk H.-P."/>
            <person name="LaButti K.M."/>
            <person name="Lapidus A."/>
            <person name="Lindquist E.A."/>
            <person name="Lipzen A.M."/>
            <person name="Meier-Kolthoff J.P."/>
            <person name="Ohm R.A."/>
            <person name="Otillar R.P."/>
            <person name="Pangilinan J.L."/>
            <person name="Peng Y."/>
            <person name="Rokas A."/>
            <person name="Rosa C.A."/>
            <person name="Scheuner C."/>
            <person name="Sibirny A.A."/>
            <person name="Slot J.C."/>
            <person name="Stielow J.B."/>
            <person name="Sun H."/>
            <person name="Kurtzman C.P."/>
            <person name="Blackwell M."/>
            <person name="Grigoriev I.V."/>
            <person name="Jeffries T.W."/>
        </authorList>
    </citation>
    <scope>NUCLEOTIDE SEQUENCE [LARGE SCALE GENOMIC DNA]</scope>
    <source>
        <strain evidence="5">ATCC 58044 / CBS 1984 / NCYC 433 / NRRL Y-366-8</strain>
    </source>
</reference>
<dbReference type="STRING" id="683960.A0A1E3P7S7"/>